<dbReference type="Pfam" id="PF01075">
    <property type="entry name" value="Glyco_transf_9"/>
    <property type="match status" value="1"/>
</dbReference>
<reference evidence="3" key="1">
    <citation type="submission" date="2018-05" db="EMBL/GenBank/DDBJ databases">
        <authorList>
            <person name="Lanie J.A."/>
            <person name="Ng W.-L."/>
            <person name="Kazmierczak K.M."/>
            <person name="Andrzejewski T.M."/>
            <person name="Davidsen T.M."/>
            <person name="Wayne K.J."/>
            <person name="Tettelin H."/>
            <person name="Glass J.I."/>
            <person name="Rusch D."/>
            <person name="Podicherti R."/>
            <person name="Tsui H.-C.T."/>
            <person name="Winkler M.E."/>
        </authorList>
    </citation>
    <scope>NUCLEOTIDE SEQUENCE</scope>
</reference>
<protein>
    <recommendedName>
        <fullName evidence="4">Glycosyltransferase family 9 protein</fullName>
    </recommendedName>
</protein>
<dbReference type="EMBL" id="UINC01000442">
    <property type="protein sequence ID" value="SUZ55343.1"/>
    <property type="molecule type" value="Genomic_DNA"/>
</dbReference>
<dbReference type="GO" id="GO:0009244">
    <property type="term" value="P:lipopolysaccharide core region biosynthetic process"/>
    <property type="evidence" value="ECO:0007669"/>
    <property type="project" value="TreeGrafter"/>
</dbReference>
<dbReference type="PANTHER" id="PTHR30160:SF1">
    <property type="entry name" value="LIPOPOLYSACCHARIDE 1,2-N-ACETYLGLUCOSAMINETRANSFERASE-RELATED"/>
    <property type="match status" value="1"/>
</dbReference>
<dbReference type="InterPro" id="IPR002201">
    <property type="entry name" value="Glyco_trans_9"/>
</dbReference>
<organism evidence="3">
    <name type="scientific">marine metagenome</name>
    <dbReference type="NCBI Taxonomy" id="408172"/>
    <lineage>
        <taxon>unclassified sequences</taxon>
        <taxon>metagenomes</taxon>
        <taxon>ecological metagenomes</taxon>
    </lineage>
</organism>
<dbReference type="CDD" id="cd03789">
    <property type="entry name" value="GT9_LPS_heptosyltransferase"/>
    <property type="match status" value="1"/>
</dbReference>
<dbReference type="GO" id="GO:0005829">
    <property type="term" value="C:cytosol"/>
    <property type="evidence" value="ECO:0007669"/>
    <property type="project" value="TreeGrafter"/>
</dbReference>
<accession>A0A381NP94</accession>
<keyword evidence="2" id="KW-0808">Transferase</keyword>
<dbReference type="GO" id="GO:0008713">
    <property type="term" value="F:ADP-heptose-lipopolysaccharide heptosyltransferase activity"/>
    <property type="evidence" value="ECO:0007669"/>
    <property type="project" value="TreeGrafter"/>
</dbReference>
<feature type="non-terminal residue" evidence="3">
    <location>
        <position position="1"/>
    </location>
</feature>
<gene>
    <name evidence="3" type="ORF">METZ01_LOCUS8197</name>
</gene>
<dbReference type="SUPFAM" id="SSF53756">
    <property type="entry name" value="UDP-Glycosyltransferase/glycogen phosphorylase"/>
    <property type="match status" value="1"/>
</dbReference>
<sequence>VKFLLIQLRRIGDVLMTTPSIRLLRESFPEAHLAFLTESPSDQVLRENPYLDEILLFRKGETLWETQSFFRMIRQQQFDTVLDFFGNPRSALMTRFSGAPIRIGFSFRGRSWAYTHPVKISEKVTYAAEHKSQLLKPLGISAKDFRLDFFTGEKDQNYAADLFEKMGLLETDFVVSLSPVSRQPYKVWSLERFAEIADWLVERYKAKILFLFGPGEVHFIDSVRKAMTHPALPDYDIPTLSETLAILNKVDLHLGNDNGPRHFAVAGGTPTLTVFGRPWAANWTPPRQTLHRALEFDPGCKNKCMYPKCNLECLHGVTVEAVQSELEDMIKAIQLKEF</sequence>
<evidence type="ECO:0008006" key="4">
    <source>
        <dbReference type="Google" id="ProtNLM"/>
    </source>
</evidence>
<proteinExistence type="predicted"/>
<evidence type="ECO:0000313" key="3">
    <source>
        <dbReference type="EMBL" id="SUZ55343.1"/>
    </source>
</evidence>
<keyword evidence="1" id="KW-0328">Glycosyltransferase</keyword>
<name>A0A381NP94_9ZZZZ</name>
<dbReference type="AlphaFoldDB" id="A0A381NP94"/>
<dbReference type="PANTHER" id="PTHR30160">
    <property type="entry name" value="TETRAACYLDISACCHARIDE 4'-KINASE-RELATED"/>
    <property type="match status" value="1"/>
</dbReference>
<evidence type="ECO:0000256" key="2">
    <source>
        <dbReference type="ARBA" id="ARBA00022679"/>
    </source>
</evidence>
<dbReference type="InterPro" id="IPR051199">
    <property type="entry name" value="LPS_LOS_Heptosyltrfase"/>
</dbReference>
<dbReference type="Gene3D" id="3.40.50.2000">
    <property type="entry name" value="Glycogen Phosphorylase B"/>
    <property type="match status" value="2"/>
</dbReference>
<evidence type="ECO:0000256" key="1">
    <source>
        <dbReference type="ARBA" id="ARBA00022676"/>
    </source>
</evidence>